<evidence type="ECO:0000313" key="1">
    <source>
        <dbReference type="EMBL" id="EIP88516.1"/>
    </source>
</evidence>
<evidence type="ECO:0000313" key="2">
    <source>
        <dbReference type="Proteomes" id="UP000004682"/>
    </source>
</evidence>
<dbReference type="EMBL" id="JH692062">
    <property type="protein sequence ID" value="EIP88516.1"/>
    <property type="molecule type" value="Genomic_DNA"/>
</dbReference>
<proteinExistence type="predicted"/>
<accession>A0ABN0G8M6</accession>
<reference evidence="2" key="1">
    <citation type="journal article" date="2012" name="J. Bacteriol.">
        <title>Revised Genome Sequence of Burkholderia thailandensis MSMB43 with Improved Annotation.</title>
        <authorList>
            <person name="Zhuo Y."/>
            <person name="Liu L."/>
            <person name="Wang Q."/>
            <person name="Liu X."/>
            <person name="Ren B."/>
            <person name="Liu M."/>
            <person name="Ni P."/>
            <person name="Cheng Y.Q."/>
            <person name="Zhang L."/>
        </authorList>
    </citation>
    <scope>NUCLEOTIDE SEQUENCE [LARGE SCALE GENOMIC DNA]</scope>
    <source>
        <strain evidence="2">MSMB43</strain>
    </source>
</reference>
<dbReference type="Proteomes" id="UP000004682">
    <property type="component" value="Unassembled WGS sequence"/>
</dbReference>
<organism evidence="1 2">
    <name type="scientific">Burkholderia humptydooensis MSMB43</name>
    <dbReference type="NCBI Taxonomy" id="441157"/>
    <lineage>
        <taxon>Bacteria</taxon>
        <taxon>Pseudomonadati</taxon>
        <taxon>Pseudomonadota</taxon>
        <taxon>Betaproteobacteria</taxon>
        <taxon>Burkholderiales</taxon>
        <taxon>Burkholderiaceae</taxon>
        <taxon>Burkholderia</taxon>
        <taxon>pseudomallei group</taxon>
    </lineage>
</organism>
<sequence length="131" mass="14317">MTNWNPDMFELNKHYTREFIHTACGGNKQAFLPTKNGKVVAACLRTDLNPQAPDVIICDGSASARAAGKTLAGQGGTIPVFIKMETDAFRFVGLFAVSESLIAPLDYTPYVRNSGFTIGQVSRVLKMKRCE</sequence>
<gene>
    <name evidence="1" type="ORF">A33K_14614</name>
</gene>
<protein>
    <submittedName>
        <fullName evidence="1">Uncharacterized protein</fullName>
    </submittedName>
</protein>
<keyword evidence="2" id="KW-1185">Reference proteome</keyword>
<name>A0ABN0G8M6_9BURK</name>